<dbReference type="AlphaFoldDB" id="A0A4Q1BY10"/>
<evidence type="ECO:0000313" key="4">
    <source>
        <dbReference type="EMBL" id="RXK47602.1"/>
    </source>
</evidence>
<dbReference type="SUPFAM" id="SSF46689">
    <property type="entry name" value="Homeodomain-like"/>
    <property type="match status" value="1"/>
</dbReference>
<sequence length="223" mass="26652">MNIYQRKGERSRENIILQASDVLNTYGSSITLDEIAKYTEISKSKITNHFSTKENLFIAITELYIKDIQNYFDSITFSNHFTWKEYISILSDIMDLQFKYRSAIMFIWTASFKYEAFMNELNESFKIRKKSMIALFEKLIEEFYLSPAVMEEKNFKIFYHQHAVLGVHWINTYLVFDYAQNYYDVKPTYLAGTTAIYKPYLTEKGLREFEALNLEKYLKELRK</sequence>
<dbReference type="RefSeq" id="WP_129027642.1">
    <property type="nucleotide sequence ID" value="NZ_SDHY01000006.1"/>
</dbReference>
<dbReference type="Gene3D" id="1.10.357.10">
    <property type="entry name" value="Tetracycline Repressor, domain 2"/>
    <property type="match status" value="1"/>
</dbReference>
<organism evidence="4 5">
    <name type="scientific">Aquirufa rosea</name>
    <dbReference type="NCBI Taxonomy" id="2509241"/>
    <lineage>
        <taxon>Bacteria</taxon>
        <taxon>Pseudomonadati</taxon>
        <taxon>Bacteroidota</taxon>
        <taxon>Cytophagia</taxon>
        <taxon>Cytophagales</taxon>
        <taxon>Flectobacillaceae</taxon>
        <taxon>Aquirufa</taxon>
    </lineage>
</organism>
<keyword evidence="1 2" id="KW-0238">DNA-binding</keyword>
<evidence type="ECO:0000256" key="2">
    <source>
        <dbReference type="PROSITE-ProRule" id="PRU00335"/>
    </source>
</evidence>
<proteinExistence type="predicted"/>
<dbReference type="InterPro" id="IPR009057">
    <property type="entry name" value="Homeodomain-like_sf"/>
</dbReference>
<name>A0A4Q1BY10_9BACT</name>
<feature type="domain" description="HTH tetR-type" evidence="3">
    <location>
        <begin position="9"/>
        <end position="68"/>
    </location>
</feature>
<reference evidence="4 5" key="1">
    <citation type="submission" date="2019-01" db="EMBL/GenBank/DDBJ databases">
        <title>Cytophagaceae bacterium strain CAR-16.</title>
        <authorList>
            <person name="Chen W.-M."/>
        </authorList>
    </citation>
    <scope>NUCLEOTIDE SEQUENCE [LARGE SCALE GENOMIC DNA]</scope>
    <source>
        <strain evidence="4 5">CAR-16</strain>
    </source>
</reference>
<evidence type="ECO:0000259" key="3">
    <source>
        <dbReference type="PROSITE" id="PS50977"/>
    </source>
</evidence>
<evidence type="ECO:0000313" key="5">
    <source>
        <dbReference type="Proteomes" id="UP000289455"/>
    </source>
</evidence>
<dbReference type="PROSITE" id="PS50977">
    <property type="entry name" value="HTH_TETR_2"/>
    <property type="match status" value="1"/>
</dbReference>
<feature type="DNA-binding region" description="H-T-H motif" evidence="2">
    <location>
        <begin position="31"/>
        <end position="50"/>
    </location>
</feature>
<dbReference type="Pfam" id="PF00440">
    <property type="entry name" value="TetR_N"/>
    <property type="match status" value="1"/>
</dbReference>
<evidence type="ECO:0000256" key="1">
    <source>
        <dbReference type="ARBA" id="ARBA00023125"/>
    </source>
</evidence>
<comment type="caution">
    <text evidence="4">The sequence shown here is derived from an EMBL/GenBank/DDBJ whole genome shotgun (WGS) entry which is preliminary data.</text>
</comment>
<dbReference type="OrthoDB" id="9785164at2"/>
<dbReference type="EMBL" id="SDHY01000006">
    <property type="protein sequence ID" value="RXK47602.1"/>
    <property type="molecule type" value="Genomic_DNA"/>
</dbReference>
<gene>
    <name evidence="4" type="ORF">ESB04_10205</name>
</gene>
<protein>
    <submittedName>
        <fullName evidence="4">TetR/AcrR family transcriptional regulator</fullName>
    </submittedName>
</protein>
<accession>A0A4Q1BY10</accession>
<dbReference type="GO" id="GO:0003677">
    <property type="term" value="F:DNA binding"/>
    <property type="evidence" value="ECO:0007669"/>
    <property type="project" value="UniProtKB-UniRule"/>
</dbReference>
<dbReference type="InterPro" id="IPR001647">
    <property type="entry name" value="HTH_TetR"/>
</dbReference>
<dbReference type="Proteomes" id="UP000289455">
    <property type="component" value="Unassembled WGS sequence"/>
</dbReference>
<keyword evidence="5" id="KW-1185">Reference proteome</keyword>